<accession>G9A393</accession>
<proteinExistence type="predicted"/>
<protein>
    <recommendedName>
        <fullName evidence="3">Damage-inducible mutagenesis protein</fullName>
    </recommendedName>
</protein>
<dbReference type="PIRSF" id="PIRSF034285">
    <property type="entry name" value="UCP034285"/>
    <property type="match status" value="1"/>
</dbReference>
<dbReference type="HOGENOM" id="CLU_065750_1_0_5"/>
<dbReference type="EMBL" id="HE616890">
    <property type="protein sequence ID" value="CCE97841.1"/>
    <property type="molecule type" value="Genomic_DNA"/>
</dbReference>
<reference evidence="1 2" key="1">
    <citation type="journal article" date="2012" name="J. Bacteriol.">
        <title>Genome sequence of the soybean symbiont Sinorhizobium fredii HH103.</title>
        <authorList>
            <person name="Weidner S."/>
            <person name="Becker A."/>
            <person name="Bonilla I."/>
            <person name="Jaenicke S."/>
            <person name="Lloret J."/>
            <person name="Margaret I."/>
            <person name="Puhler A."/>
            <person name="Ruiz-Sainz J.E."/>
            <person name="Schneiker-Bekel S."/>
            <person name="Szczepanowski R."/>
            <person name="Vinardell J.M."/>
            <person name="Zehner S."/>
            <person name="Gottfert M."/>
        </authorList>
    </citation>
    <scope>NUCLEOTIDE SEQUENCE [LARGE SCALE GENOMIC DNA]</scope>
    <source>
        <strain evidence="1 2">HH103</strain>
    </source>
</reference>
<dbReference type="STRING" id="1117943.SFHH103_03349"/>
<name>G9A393_SINF1</name>
<dbReference type="Gene3D" id="3.40.50.300">
    <property type="entry name" value="P-loop containing nucleotide triphosphate hydrolases"/>
    <property type="match status" value="1"/>
</dbReference>
<gene>
    <name evidence="1" type="ordered locus">SFHH103_03349</name>
</gene>
<dbReference type="eggNOG" id="COG4544">
    <property type="taxonomic scope" value="Bacteria"/>
</dbReference>
<dbReference type="FunFam" id="3.40.50.300:FF:002077">
    <property type="entry name" value="Damage-inducible mutagenesis protein"/>
    <property type="match status" value="1"/>
</dbReference>
<dbReference type="PATRIC" id="fig|380.5.peg.3545"/>
<dbReference type="InterPro" id="IPR017026">
    <property type="entry name" value="ImuA"/>
</dbReference>
<evidence type="ECO:0000313" key="1">
    <source>
        <dbReference type="EMBL" id="CCE97841.1"/>
    </source>
</evidence>
<dbReference type="InterPro" id="IPR027417">
    <property type="entry name" value="P-loop_NTPase"/>
</dbReference>
<evidence type="ECO:0000313" key="2">
    <source>
        <dbReference type="Proteomes" id="UP000007735"/>
    </source>
</evidence>
<sequence>MRKNSIPAIELNPLMEFFNGTFAQLERATCALTHVRFENKDRTYFAISSLKRVAVKEIMTAAVAISNPVLDELREKIASLEGSAARDRSVLPFGVSEVDAQLPGGGLAFGALHEVAGGGNGAIDGAAAALFIGGIAARTTGKVVWCLTHFDLFFPALAQVGLHPDRVIFVECDKEETVLASFEEALRYGGLGAVVAELVRLPMTASRRLQLAAEKSRALGLVIRRWRRQTEASDFGMPTAAATRWRISVLPSEPLPVPGVGRARWLAELMRVRAGEGGEFIIGACDGQGRICLSSDTADRPDQAGRSFALS</sequence>
<organism evidence="1 2">
    <name type="scientific">Sinorhizobium fredii (strain HH103)</name>
    <dbReference type="NCBI Taxonomy" id="1117943"/>
    <lineage>
        <taxon>Bacteria</taxon>
        <taxon>Pseudomonadati</taxon>
        <taxon>Pseudomonadota</taxon>
        <taxon>Alphaproteobacteria</taxon>
        <taxon>Hyphomicrobiales</taxon>
        <taxon>Rhizobiaceae</taxon>
        <taxon>Sinorhizobium/Ensifer group</taxon>
        <taxon>Sinorhizobium</taxon>
    </lineage>
</organism>
<evidence type="ECO:0008006" key="3">
    <source>
        <dbReference type="Google" id="ProtNLM"/>
    </source>
</evidence>
<dbReference type="KEGG" id="sfh:SFHH103_03349"/>
<dbReference type="Proteomes" id="UP000007735">
    <property type="component" value="Chromosome"/>
</dbReference>
<dbReference type="SUPFAM" id="SSF52540">
    <property type="entry name" value="P-loop containing nucleoside triphosphate hydrolases"/>
    <property type="match status" value="1"/>
</dbReference>
<dbReference type="AlphaFoldDB" id="G9A393"/>